<dbReference type="GO" id="GO:0004751">
    <property type="term" value="F:ribose-5-phosphate isomerase activity"/>
    <property type="evidence" value="ECO:0007669"/>
    <property type="project" value="UniProtKB-EC"/>
</dbReference>
<name>A0A7C1B9M0_UNCW3</name>
<evidence type="ECO:0000256" key="2">
    <source>
        <dbReference type="ARBA" id="ARBA00023235"/>
    </source>
</evidence>
<dbReference type="NCBIfam" id="TIGR01120">
    <property type="entry name" value="rpiB"/>
    <property type="match status" value="1"/>
</dbReference>
<dbReference type="NCBIfam" id="TIGR00689">
    <property type="entry name" value="rpiB_lacA_lacB"/>
    <property type="match status" value="1"/>
</dbReference>
<dbReference type="Gene3D" id="3.40.1400.10">
    <property type="entry name" value="Sugar-phosphate isomerase, RpiB/LacA/LacB"/>
    <property type="match status" value="1"/>
</dbReference>
<feature type="active site" description="Proton donor" evidence="3">
    <location>
        <position position="98"/>
    </location>
</feature>
<dbReference type="SUPFAM" id="SSF89623">
    <property type="entry name" value="Ribose/Galactose isomerase RpiB/AlsB"/>
    <property type="match status" value="1"/>
</dbReference>
<dbReference type="Pfam" id="PF02502">
    <property type="entry name" value="LacAB_rpiB"/>
    <property type="match status" value="1"/>
</dbReference>
<dbReference type="AlphaFoldDB" id="A0A7C1B9M0"/>
<evidence type="ECO:0000313" key="4">
    <source>
        <dbReference type="EMBL" id="HDM89771.1"/>
    </source>
</evidence>
<feature type="active site" description="Proton acceptor" evidence="3">
    <location>
        <position position="65"/>
    </location>
</feature>
<proteinExistence type="inferred from homology"/>
<dbReference type="PANTHER" id="PTHR30345:SF0">
    <property type="entry name" value="DNA DAMAGE-REPAIR_TOLERATION PROTEIN DRT102"/>
    <property type="match status" value="1"/>
</dbReference>
<evidence type="ECO:0000256" key="1">
    <source>
        <dbReference type="ARBA" id="ARBA00008754"/>
    </source>
</evidence>
<dbReference type="InterPro" id="IPR003500">
    <property type="entry name" value="RpiB_LacA_LacB"/>
</dbReference>
<comment type="similarity">
    <text evidence="1">Belongs to the LacAB/RpiB family.</text>
</comment>
<dbReference type="Proteomes" id="UP000885931">
    <property type="component" value="Unassembled WGS sequence"/>
</dbReference>
<dbReference type="GO" id="GO:0019316">
    <property type="term" value="P:D-allose catabolic process"/>
    <property type="evidence" value="ECO:0007669"/>
    <property type="project" value="TreeGrafter"/>
</dbReference>
<dbReference type="InterPro" id="IPR036569">
    <property type="entry name" value="RpiB_LacA_LacB_sf"/>
</dbReference>
<reference evidence="4" key="1">
    <citation type="journal article" date="2020" name="mSystems">
        <title>Genome- and Community-Level Interaction Insights into Carbon Utilization and Element Cycling Functions of Hydrothermarchaeota in Hydrothermal Sediment.</title>
        <authorList>
            <person name="Zhou Z."/>
            <person name="Liu Y."/>
            <person name="Xu W."/>
            <person name="Pan J."/>
            <person name="Luo Z.H."/>
            <person name="Li M."/>
        </authorList>
    </citation>
    <scope>NUCLEOTIDE SEQUENCE [LARGE SCALE GENOMIC DNA]</scope>
    <source>
        <strain evidence="4">HyVt-237</strain>
    </source>
</reference>
<accession>A0A7C1B9M0</accession>
<dbReference type="GO" id="GO:0009052">
    <property type="term" value="P:pentose-phosphate shunt, non-oxidative branch"/>
    <property type="evidence" value="ECO:0007669"/>
    <property type="project" value="TreeGrafter"/>
</dbReference>
<dbReference type="NCBIfam" id="NF004051">
    <property type="entry name" value="PRK05571.1"/>
    <property type="match status" value="1"/>
</dbReference>
<dbReference type="PIRSF" id="PIRSF005384">
    <property type="entry name" value="RpiB_LacA_B"/>
    <property type="match status" value="1"/>
</dbReference>
<dbReference type="InterPro" id="IPR004785">
    <property type="entry name" value="RpiB"/>
</dbReference>
<evidence type="ECO:0000256" key="3">
    <source>
        <dbReference type="PIRSR" id="PIRSR005384-1"/>
    </source>
</evidence>
<gene>
    <name evidence="4" type="primary">rpiB</name>
    <name evidence="4" type="ORF">ENG67_01000</name>
</gene>
<keyword evidence="2 4" id="KW-0413">Isomerase</keyword>
<organism evidence="4">
    <name type="scientific">candidate division WOR-3 bacterium</name>
    <dbReference type="NCBI Taxonomy" id="2052148"/>
    <lineage>
        <taxon>Bacteria</taxon>
        <taxon>Bacteria division WOR-3</taxon>
    </lineage>
</organism>
<dbReference type="EMBL" id="DRBW01000037">
    <property type="protein sequence ID" value="HDM89771.1"/>
    <property type="molecule type" value="Genomic_DNA"/>
</dbReference>
<protein>
    <submittedName>
        <fullName evidence="4">Ribose 5-phosphate isomerase B</fullName>
        <ecNumber evidence="4">5.3.1.6</ecNumber>
    </submittedName>
</protein>
<sequence length="147" mass="16317">MKIAIGSDHRGFRLKEALKSFMEEKGIPYEDLGTHSEESFDYPDVAIPLAEKVARGDYDFGILICMTGIGMSIAANKVKGVRAALVYTPEFAEKARAHNNANVLCMPGGHISVDAAQRALELFLTTEFEGGRHERRLKKIEAYEREA</sequence>
<comment type="caution">
    <text evidence="4">The sequence shown here is derived from an EMBL/GenBank/DDBJ whole genome shotgun (WGS) entry which is preliminary data.</text>
</comment>
<dbReference type="EC" id="5.3.1.6" evidence="4"/>
<dbReference type="PANTHER" id="PTHR30345">
    <property type="entry name" value="RIBOSE-5-PHOSPHATE ISOMERASE B"/>
    <property type="match status" value="1"/>
</dbReference>